<dbReference type="Pfam" id="PF21010">
    <property type="entry name" value="HA2_C"/>
    <property type="match status" value="1"/>
</dbReference>
<dbReference type="SMART" id="SM00487">
    <property type="entry name" value="DEXDc"/>
    <property type="match status" value="1"/>
</dbReference>
<dbReference type="FunFam" id="3.40.50.300:FF:001714">
    <property type="entry name" value="ATP-dependent DEAD/H RNA helicase, putative"/>
    <property type="match status" value="1"/>
</dbReference>
<dbReference type="Gene3D" id="3.40.50.300">
    <property type="entry name" value="P-loop containing nucleotide triphosphate hydrolases"/>
    <property type="match status" value="2"/>
</dbReference>
<name>A0AAJ6CJ15_9BASI</name>
<keyword evidence="6 8" id="KW-0694">RNA-binding</keyword>
<protein>
    <recommendedName>
        <fullName evidence="1">RNA helicase</fullName>
        <ecNumber evidence="1">3.6.4.13</ecNumber>
    </recommendedName>
</protein>
<feature type="domain" description="DRBM" evidence="10">
    <location>
        <begin position="82"/>
        <end position="154"/>
    </location>
</feature>
<dbReference type="GO" id="GO:0007059">
    <property type="term" value="P:chromosome segregation"/>
    <property type="evidence" value="ECO:0007669"/>
    <property type="project" value="InterPro"/>
</dbReference>
<dbReference type="Gene3D" id="1.20.120.1080">
    <property type="match status" value="1"/>
</dbReference>
<dbReference type="FunFam" id="3.40.50.300:FF:000526">
    <property type="entry name" value="DExH-box ATP-dependent RNA helicase DExH3"/>
    <property type="match status" value="1"/>
</dbReference>
<dbReference type="PROSITE" id="PS50137">
    <property type="entry name" value="DS_RBD"/>
    <property type="match status" value="1"/>
</dbReference>
<evidence type="ECO:0000256" key="5">
    <source>
        <dbReference type="ARBA" id="ARBA00022840"/>
    </source>
</evidence>
<dbReference type="EMBL" id="CP119916">
    <property type="protein sequence ID" value="WFD14694.1"/>
    <property type="molecule type" value="Genomic_DNA"/>
</dbReference>
<evidence type="ECO:0000259" key="11">
    <source>
        <dbReference type="PROSITE" id="PS51192"/>
    </source>
</evidence>
<dbReference type="InterPro" id="IPR002464">
    <property type="entry name" value="DNA/RNA_helicase_DEAH_CS"/>
</dbReference>
<accession>A0AAJ6CJ15</accession>
<evidence type="ECO:0000259" key="12">
    <source>
        <dbReference type="PROSITE" id="PS51194"/>
    </source>
</evidence>
<dbReference type="FunFam" id="1.20.120.1080:FF:000002">
    <property type="entry name" value="Putative ATP-dependent RNA helicase DHX36"/>
    <property type="match status" value="1"/>
</dbReference>
<keyword evidence="9" id="KW-0175">Coiled coil</keyword>
<dbReference type="InterPro" id="IPR001650">
    <property type="entry name" value="Helicase_C-like"/>
</dbReference>
<keyword evidence="2" id="KW-0547">Nucleotide-binding</keyword>
<evidence type="ECO:0000256" key="6">
    <source>
        <dbReference type="ARBA" id="ARBA00022884"/>
    </source>
</evidence>
<evidence type="ECO:0000256" key="2">
    <source>
        <dbReference type="ARBA" id="ARBA00022741"/>
    </source>
</evidence>
<dbReference type="InterPro" id="IPR011545">
    <property type="entry name" value="DEAD/DEAH_box_helicase_dom"/>
</dbReference>
<dbReference type="PANTHER" id="PTHR18934">
    <property type="entry name" value="ATP-DEPENDENT RNA HELICASE"/>
    <property type="match status" value="1"/>
</dbReference>
<dbReference type="GO" id="GO:0051301">
    <property type="term" value="P:cell division"/>
    <property type="evidence" value="ECO:0007669"/>
    <property type="project" value="InterPro"/>
</dbReference>
<comment type="similarity">
    <text evidence="7">Belongs to the DExH box helicase family.</text>
</comment>
<feature type="domain" description="Helicase C-terminal" evidence="12">
    <location>
        <begin position="646"/>
        <end position="824"/>
    </location>
</feature>
<evidence type="ECO:0000256" key="9">
    <source>
        <dbReference type="SAM" id="Coils"/>
    </source>
</evidence>
<keyword evidence="5" id="KW-0067">ATP-binding</keyword>
<dbReference type="GO" id="GO:1990904">
    <property type="term" value="C:ribonucleoprotein complex"/>
    <property type="evidence" value="ECO:0007669"/>
    <property type="project" value="UniProtKB-ARBA"/>
</dbReference>
<evidence type="ECO:0000256" key="4">
    <source>
        <dbReference type="ARBA" id="ARBA00022806"/>
    </source>
</evidence>
<dbReference type="PROSITE" id="PS00690">
    <property type="entry name" value="DEAH_ATP_HELICASE"/>
    <property type="match status" value="1"/>
</dbReference>
<dbReference type="SMART" id="SM00847">
    <property type="entry name" value="HA2"/>
    <property type="match status" value="1"/>
</dbReference>
<evidence type="ECO:0000256" key="7">
    <source>
        <dbReference type="ARBA" id="ARBA00060772"/>
    </source>
</evidence>
<evidence type="ECO:0000256" key="8">
    <source>
        <dbReference type="PROSITE-ProRule" id="PRU00266"/>
    </source>
</evidence>
<evidence type="ECO:0000256" key="3">
    <source>
        <dbReference type="ARBA" id="ARBA00022801"/>
    </source>
</evidence>
<feature type="coiled-coil region" evidence="9">
    <location>
        <begin position="1463"/>
        <end position="1507"/>
    </location>
</feature>
<dbReference type="PROSITE" id="PS51194">
    <property type="entry name" value="HELICASE_CTER"/>
    <property type="match status" value="1"/>
</dbReference>
<dbReference type="InterPro" id="IPR014001">
    <property type="entry name" value="Helicase_ATP-bd"/>
</dbReference>
<dbReference type="InterPro" id="IPR007502">
    <property type="entry name" value="Helicase-assoc_dom"/>
</dbReference>
<dbReference type="SMART" id="SM00490">
    <property type="entry name" value="HELICc"/>
    <property type="match status" value="1"/>
</dbReference>
<gene>
    <name evidence="13" type="ORF">MARU1_000700</name>
</gene>
<dbReference type="Pfam" id="PF00271">
    <property type="entry name" value="Helicase_C"/>
    <property type="match status" value="1"/>
</dbReference>
<feature type="domain" description="Helicase ATP-binding" evidence="11">
    <location>
        <begin position="388"/>
        <end position="568"/>
    </location>
</feature>
<dbReference type="InterPro" id="IPR013218">
    <property type="entry name" value="Dsn1/Mis13"/>
</dbReference>
<dbReference type="GO" id="GO:0003723">
    <property type="term" value="F:RNA binding"/>
    <property type="evidence" value="ECO:0007669"/>
    <property type="project" value="UniProtKB-UniRule"/>
</dbReference>
<dbReference type="Pfam" id="PF08202">
    <property type="entry name" value="MIS13"/>
    <property type="match status" value="1"/>
</dbReference>
<organism evidence="13 14">
    <name type="scientific">Malassezia arunalokei</name>
    <dbReference type="NCBI Taxonomy" id="1514897"/>
    <lineage>
        <taxon>Eukaryota</taxon>
        <taxon>Fungi</taxon>
        <taxon>Dikarya</taxon>
        <taxon>Basidiomycota</taxon>
        <taxon>Ustilaginomycotina</taxon>
        <taxon>Malasseziomycetes</taxon>
        <taxon>Malasseziales</taxon>
        <taxon>Malasseziaceae</taxon>
        <taxon>Malassezia</taxon>
    </lineage>
</organism>
<dbReference type="InterPro" id="IPR014720">
    <property type="entry name" value="dsRBD_dom"/>
</dbReference>
<evidence type="ECO:0000256" key="1">
    <source>
        <dbReference type="ARBA" id="ARBA00012552"/>
    </source>
</evidence>
<evidence type="ECO:0000313" key="13">
    <source>
        <dbReference type="EMBL" id="WFD14694.1"/>
    </source>
</evidence>
<dbReference type="GO" id="GO:0005524">
    <property type="term" value="F:ATP binding"/>
    <property type="evidence" value="ECO:0007669"/>
    <property type="project" value="UniProtKB-KW"/>
</dbReference>
<dbReference type="GO" id="GO:0000444">
    <property type="term" value="C:MIS12/MIND type complex"/>
    <property type="evidence" value="ECO:0007669"/>
    <property type="project" value="InterPro"/>
</dbReference>
<dbReference type="Pfam" id="PF00270">
    <property type="entry name" value="DEAD"/>
    <property type="match status" value="1"/>
</dbReference>
<proteinExistence type="inferred from homology"/>
<dbReference type="Proteomes" id="UP001217582">
    <property type="component" value="Chromosome 1"/>
</dbReference>
<sequence>MSCDPAFNAFHSKGPHYNRSRLRGIERAGHGRGRHSCFSKRRLSTGRASELHIHPYPIQTIDEIKARHSDLLSTAKLQWLDNPKNVIFSYKHSRFGSYPESVTLEGRYPGGNQLVFRTTIAIDDDLGIVATGDGTSRKEAEKAAALHGMVLLLEKDYILHPPPRASNPITKANAKVPVACLSDGTEVTLEQAREFVDYFCHEGRFGSPDMKVDAVYNTRSNRAQLYGWKAVISISGTPVGESVESSKKAAQNTACLNTAALLANEYGDMWNQYLQMPKSKLAGKAPPVKFRVSSAFEEKTRLLYDAMRDSELYSNRPRITAAFSLNSSVVAPKRTLQKIRRTMSEEQHEKKSNEMLKNLNAYQLDERVESMRLSRQALPVSQHAGDILVKIERNPVTICMASTGSGKTTQVPQLLLDDFVLRKQGSRCNIICTQPRRIAAISVAERITKERGEALGDTVGYQVRFQSQLPKPHGSILFCTTGVLLKRLQTALEDISGDSFLDNVSHILMDEVHERDIETDLFLAVIRRVLQERKRRGCPEIKLVLMSATVDPKLFKDYFEESSLTTRPVPVVCISGRSFPVRKFYLEDIVSRLRHIPEKQGGWIWREHSVQQYVHREIVERGSTTGGSDNDAVDNIEMPYPLVALVIADVISRSTDGHVLVFLPGWEEIKAVHQLLLSSKQMPLKGLDFDDPSKFEIHLLHSSVPVSDQQAVFEPLRDPMIRRIILSTNIAETSVTIPDVVYVVDTGRVKEKRFDPERHLSSLVMTWVGTSNLNQRAGRAGRHRPGEYYGLLSKTHHDRLGIHQTVEMKRMDLSNVVMLIKALHLPGMEVEDVLASTIEPPAPERVKPALENLERIGALDYHSNLTALGQVLLQLPVDVYIGKMCLFGAFFRCLDPALSLAAILTNRDPFIFPVHQKQEAKAIKNSWCSTSFRSDPLCILNAYEEWSKLQKIDPNRANRFAYKNMLSRTTLFQIQQVKENLFTSLVKANVIQVIKSSRTLMPRYRKRVRASDPEFNVNAHSTSLLSALIAVSSPHFAVRISQNMYRTAQDKSCFIHASSVCSAKFQSDKSKSSFVDRDIYAFSEKVHSAPMSATSGGATTFMRTCTHIDPLSYMLFGASQVQASSNGLECDAWLPLTGDYDALDGVERIKAVMDACLLRVLEGIQCSHVSAPSSKLSESYALSDNDEDTDSTANSIRPLSVNEERELETFTAGIVDMLDHYKMECYGSPIHFSDILEEDAGNHAPNKRPRRPRKTLREEVADDLVFIRMTPQAPVTGSIPNNNIAMNAAVRPEPRAPIPRPPRRNSMNVKGMRRVSSLRDGAPAYPHDDIPDDVLYKHCSDQVPPVVRMKHLLSWTLHRSIPQALAEASLPRLGRRRHGKARWDQDAELALLAPIPPDVSRELNDLERQHIAEVSPILHRVVQDTLRDLNDGLIGISWLRHVQKGASRTLHPHPRNESNRHAEKQLMGMLEQLQNELASWKEHEADIDRIHDEVDALEAMTANIREQASSKRKGRAQADDEAEIDEEQALADEVEASRSGALQATAWTWDDADADARRQLDLVETVLTSTDKLNHAVAAQQSLDTTHDIDLQGTEVDARLGSLELSVDKIYQRLHTIEQLDDLSEKYIRRVSNRAAQTLLERTSAGLATFSGIKSDSDTNDLASSAAAQQRLDTLLAGIRDPNDTAHDPAQSSSVMPTDAHQLLRALARGSPT</sequence>
<dbReference type="SUPFAM" id="SSF52540">
    <property type="entry name" value="P-loop containing nucleoside triphosphate hydrolases"/>
    <property type="match status" value="1"/>
</dbReference>
<evidence type="ECO:0000259" key="10">
    <source>
        <dbReference type="PROSITE" id="PS50137"/>
    </source>
</evidence>
<evidence type="ECO:0000313" key="14">
    <source>
        <dbReference type="Proteomes" id="UP001217582"/>
    </source>
</evidence>
<keyword evidence="4 13" id="KW-0347">Helicase</keyword>
<dbReference type="CDD" id="cd18791">
    <property type="entry name" value="SF2_C_RHA"/>
    <property type="match status" value="1"/>
</dbReference>
<dbReference type="InterPro" id="IPR048333">
    <property type="entry name" value="HA2_WH"/>
</dbReference>
<reference evidence="13 14" key="1">
    <citation type="submission" date="2023-03" db="EMBL/GenBank/DDBJ databases">
        <title>Mating type loci evolution in Malassezia.</title>
        <authorList>
            <person name="Coelho M.A."/>
        </authorList>
    </citation>
    <scope>NUCLEOTIDE SEQUENCE [LARGE SCALE GENOMIC DNA]</scope>
    <source>
        <strain evidence="13 14">CBS 13387</strain>
    </source>
</reference>
<dbReference type="PANTHER" id="PTHR18934:SF203">
    <property type="entry name" value="ATP-DEPENDENT RNA HELICASE A"/>
    <property type="match status" value="1"/>
</dbReference>
<dbReference type="Pfam" id="PF04408">
    <property type="entry name" value="WHD_HA2"/>
    <property type="match status" value="1"/>
</dbReference>
<keyword evidence="3 13" id="KW-0378">Hydrolase</keyword>
<dbReference type="PROSITE" id="PS51192">
    <property type="entry name" value="HELICASE_ATP_BIND_1"/>
    <property type="match status" value="1"/>
</dbReference>
<dbReference type="GO" id="GO:0016787">
    <property type="term" value="F:hydrolase activity"/>
    <property type="evidence" value="ECO:0007669"/>
    <property type="project" value="UniProtKB-KW"/>
</dbReference>
<dbReference type="InterPro" id="IPR027417">
    <property type="entry name" value="P-loop_NTPase"/>
</dbReference>
<dbReference type="CDD" id="cd17917">
    <property type="entry name" value="DEXHc_RHA-like"/>
    <property type="match status" value="1"/>
</dbReference>
<keyword evidence="14" id="KW-1185">Reference proteome</keyword>
<dbReference type="GO" id="GO:0003724">
    <property type="term" value="F:RNA helicase activity"/>
    <property type="evidence" value="ECO:0007669"/>
    <property type="project" value="UniProtKB-EC"/>
</dbReference>
<dbReference type="EC" id="3.6.4.13" evidence="1"/>